<evidence type="ECO:0000313" key="1">
    <source>
        <dbReference type="EMBL" id="HGZ12427.1"/>
    </source>
</evidence>
<gene>
    <name evidence="1" type="ORF">ENW48_09430</name>
</gene>
<dbReference type="AlphaFoldDB" id="A0A7C5AMQ1"/>
<sequence length="119" mass="13082">MQRVLATLGRADKLSASGGVKVPLKSLGRFATQARVKHYEGRTPGGRGLRHIGPDLVFGRLWKELGLDAALHRLLKDQGFEFQVERAVYLTVLHRLFESGSDRAGERWRGISGCLAATA</sequence>
<proteinExistence type="predicted"/>
<organism evidence="1">
    <name type="scientific">Desulfobacca acetoxidans</name>
    <dbReference type="NCBI Taxonomy" id="60893"/>
    <lineage>
        <taxon>Bacteria</taxon>
        <taxon>Pseudomonadati</taxon>
        <taxon>Thermodesulfobacteriota</taxon>
        <taxon>Desulfobaccia</taxon>
        <taxon>Desulfobaccales</taxon>
        <taxon>Desulfobaccaceae</taxon>
        <taxon>Desulfobacca</taxon>
    </lineage>
</organism>
<name>A0A7C5AMQ1_9BACT</name>
<accession>A0A7C5AMQ1</accession>
<protein>
    <submittedName>
        <fullName evidence="1">Uncharacterized protein</fullName>
    </submittedName>
</protein>
<comment type="caution">
    <text evidence="1">The sequence shown here is derived from an EMBL/GenBank/DDBJ whole genome shotgun (WGS) entry which is preliminary data.</text>
</comment>
<reference evidence="1" key="1">
    <citation type="journal article" date="2020" name="mSystems">
        <title>Genome- and Community-Level Interaction Insights into Carbon Utilization and Element Cycling Functions of Hydrothermarchaeota in Hydrothermal Sediment.</title>
        <authorList>
            <person name="Zhou Z."/>
            <person name="Liu Y."/>
            <person name="Xu W."/>
            <person name="Pan J."/>
            <person name="Luo Z.H."/>
            <person name="Li M."/>
        </authorList>
    </citation>
    <scope>NUCLEOTIDE SEQUENCE [LARGE SCALE GENOMIC DNA]</scope>
    <source>
        <strain evidence="1">SpSt-853</strain>
    </source>
</reference>
<dbReference type="EMBL" id="DTKJ01000062">
    <property type="protein sequence ID" value="HGZ12427.1"/>
    <property type="molecule type" value="Genomic_DNA"/>
</dbReference>